<reference evidence="2" key="1">
    <citation type="journal article" date="2014" name="Int. J. Syst. Evol. Microbiol.">
        <title>Complete genome sequence of Corynebacterium casei LMG S-19264T (=DSM 44701T), isolated from a smear-ripened cheese.</title>
        <authorList>
            <consortium name="US DOE Joint Genome Institute (JGI-PGF)"/>
            <person name="Walter F."/>
            <person name="Albersmeier A."/>
            <person name="Kalinowski J."/>
            <person name="Ruckert C."/>
        </authorList>
    </citation>
    <scope>NUCLEOTIDE SEQUENCE</scope>
    <source>
        <strain evidence="2">CGMCC 1.16067</strain>
    </source>
</reference>
<evidence type="ECO:0000313" key="3">
    <source>
        <dbReference type="Proteomes" id="UP000649179"/>
    </source>
</evidence>
<dbReference type="AlphaFoldDB" id="A0A917BDE4"/>
<accession>A0A917BDE4</accession>
<keyword evidence="3" id="KW-1185">Reference proteome</keyword>
<feature type="transmembrane region" description="Helical" evidence="1">
    <location>
        <begin position="12"/>
        <end position="33"/>
    </location>
</feature>
<sequence>MTRIVHDRPSRLVTSGMVELAAGALTGWVYALTHTQPERAEAIGIRSGERVRQWHLDLVMMGSATVAAGLAAPDASKVAAGALAVGAWTNPSAFLWLALDPKAYAKPTFRAASVASFVVTTIGFTGVVASVVRRRLAA</sequence>
<keyword evidence="1" id="KW-0812">Transmembrane</keyword>
<dbReference type="RefSeq" id="WP_188778591.1">
    <property type="nucleotide sequence ID" value="NZ_BMKQ01000001.1"/>
</dbReference>
<proteinExistence type="predicted"/>
<dbReference type="Proteomes" id="UP000649179">
    <property type="component" value="Unassembled WGS sequence"/>
</dbReference>
<feature type="transmembrane region" description="Helical" evidence="1">
    <location>
        <begin position="54"/>
        <end position="72"/>
    </location>
</feature>
<reference evidence="2" key="2">
    <citation type="submission" date="2020-09" db="EMBL/GenBank/DDBJ databases">
        <authorList>
            <person name="Sun Q."/>
            <person name="Zhou Y."/>
        </authorList>
    </citation>
    <scope>NUCLEOTIDE SEQUENCE</scope>
    <source>
        <strain evidence="2">CGMCC 1.16067</strain>
    </source>
</reference>
<comment type="caution">
    <text evidence="2">The sequence shown here is derived from an EMBL/GenBank/DDBJ whole genome shotgun (WGS) entry which is preliminary data.</text>
</comment>
<feature type="transmembrane region" description="Helical" evidence="1">
    <location>
        <begin position="111"/>
        <end position="132"/>
    </location>
</feature>
<keyword evidence="1" id="KW-1133">Transmembrane helix</keyword>
<gene>
    <name evidence="2" type="ORF">GCM10011519_08920</name>
</gene>
<evidence type="ECO:0000256" key="1">
    <source>
        <dbReference type="SAM" id="Phobius"/>
    </source>
</evidence>
<name>A0A917BDE4_9ACTN</name>
<feature type="transmembrane region" description="Helical" evidence="1">
    <location>
        <begin position="78"/>
        <end position="99"/>
    </location>
</feature>
<organism evidence="2 3">
    <name type="scientific">Marmoricola endophyticus</name>
    <dbReference type="NCBI Taxonomy" id="2040280"/>
    <lineage>
        <taxon>Bacteria</taxon>
        <taxon>Bacillati</taxon>
        <taxon>Actinomycetota</taxon>
        <taxon>Actinomycetes</taxon>
        <taxon>Propionibacteriales</taxon>
        <taxon>Nocardioidaceae</taxon>
        <taxon>Marmoricola</taxon>
    </lineage>
</organism>
<evidence type="ECO:0000313" key="2">
    <source>
        <dbReference type="EMBL" id="GGF37562.1"/>
    </source>
</evidence>
<dbReference type="EMBL" id="BMKQ01000001">
    <property type="protein sequence ID" value="GGF37562.1"/>
    <property type="molecule type" value="Genomic_DNA"/>
</dbReference>
<keyword evidence="1" id="KW-0472">Membrane</keyword>
<protein>
    <submittedName>
        <fullName evidence="2">Uncharacterized protein</fullName>
    </submittedName>
</protein>